<sequence length="185" mass="19968">APPLGATSLLEYDAVRLFVERAHAVVPTFHLAENNAHAVVEICQRLDGIPLALELASARVNVLTAGQIAARLDDRFALLTNGSRAAHVAHHHTLRAAIDWSHGLLTAEEQTLFRRLAAFAAGFTLDTAEAVCAGEGLAEKRVLDVLASLVDKSLVVAETTSRAQARYRLLETIREYAREKLDAAG</sequence>
<evidence type="ECO:0000313" key="3">
    <source>
        <dbReference type="Proteomes" id="UP000050509"/>
    </source>
</evidence>
<name>A0A0P9ERP9_9CHLR</name>
<dbReference type="InterPro" id="IPR058852">
    <property type="entry name" value="HTH_77"/>
</dbReference>
<feature type="non-terminal residue" evidence="2">
    <location>
        <position position="185"/>
    </location>
</feature>
<dbReference type="Gene3D" id="1.10.10.10">
    <property type="entry name" value="Winged helix-like DNA-binding domain superfamily/Winged helix DNA-binding domain"/>
    <property type="match status" value="1"/>
</dbReference>
<dbReference type="PANTHER" id="PTHR47691:SF3">
    <property type="entry name" value="HTH-TYPE TRANSCRIPTIONAL REGULATOR RV0890C-RELATED"/>
    <property type="match status" value="1"/>
</dbReference>
<dbReference type="PANTHER" id="PTHR47691">
    <property type="entry name" value="REGULATOR-RELATED"/>
    <property type="match status" value="1"/>
</dbReference>
<organism evidence="2 3">
    <name type="scientific">Kouleothrix aurantiaca</name>
    <dbReference type="NCBI Taxonomy" id="186479"/>
    <lineage>
        <taxon>Bacteria</taxon>
        <taxon>Bacillati</taxon>
        <taxon>Chloroflexota</taxon>
        <taxon>Chloroflexia</taxon>
        <taxon>Chloroflexales</taxon>
        <taxon>Roseiflexineae</taxon>
        <taxon>Roseiflexaceae</taxon>
        <taxon>Kouleothrix</taxon>
    </lineage>
</organism>
<comment type="caution">
    <text evidence="2">The sequence shown here is derived from an EMBL/GenBank/DDBJ whole genome shotgun (WGS) entry which is preliminary data.</text>
</comment>
<dbReference type="AlphaFoldDB" id="A0A0P9ERP9"/>
<proteinExistence type="predicted"/>
<evidence type="ECO:0000313" key="2">
    <source>
        <dbReference type="EMBL" id="KPV46441.1"/>
    </source>
</evidence>
<dbReference type="Pfam" id="PF25872">
    <property type="entry name" value="HTH_77"/>
    <property type="match status" value="1"/>
</dbReference>
<feature type="non-terminal residue" evidence="2">
    <location>
        <position position="1"/>
    </location>
</feature>
<protein>
    <recommendedName>
        <fullName evidence="1">Winged helix-turn-helix domain-containing protein</fullName>
    </recommendedName>
</protein>
<dbReference type="InterPro" id="IPR036388">
    <property type="entry name" value="WH-like_DNA-bd_sf"/>
</dbReference>
<dbReference type="EMBL" id="LJCR01003568">
    <property type="protein sequence ID" value="KPV46441.1"/>
    <property type="molecule type" value="Genomic_DNA"/>
</dbReference>
<feature type="domain" description="Winged helix-turn-helix" evidence="1">
    <location>
        <begin position="105"/>
        <end position="181"/>
    </location>
</feature>
<reference evidence="2 3" key="1">
    <citation type="submission" date="2015-09" db="EMBL/GenBank/DDBJ databases">
        <title>Draft genome sequence of Kouleothrix aurantiaca JCM 19913.</title>
        <authorList>
            <person name="Hemp J."/>
        </authorList>
    </citation>
    <scope>NUCLEOTIDE SEQUENCE [LARGE SCALE GENOMIC DNA]</scope>
    <source>
        <strain evidence="2 3">COM-B</strain>
    </source>
</reference>
<accession>A0A0P9ERP9</accession>
<gene>
    <name evidence="2" type="ORF">SE17_43300</name>
</gene>
<evidence type="ECO:0000259" key="1">
    <source>
        <dbReference type="Pfam" id="PF25872"/>
    </source>
</evidence>
<dbReference type="Proteomes" id="UP000050509">
    <property type="component" value="Unassembled WGS sequence"/>
</dbReference>
<keyword evidence="3" id="KW-1185">Reference proteome</keyword>